<sequence length="77" mass="8069">MPFAASAAADEGDYLRVVLSRFVFLNAEQSLAQGNKICDVTRGGVPASDAVIMTSKDLQVSVPAAYDIVNAAVVHLC</sequence>
<proteinExistence type="predicted"/>
<name>A0ABT2MHQ7_9MYCO</name>
<organism evidence="1 2">
    <name type="scientific">Mycobacterium deserti</name>
    <dbReference type="NCBI Taxonomy" id="2978347"/>
    <lineage>
        <taxon>Bacteria</taxon>
        <taxon>Bacillati</taxon>
        <taxon>Actinomycetota</taxon>
        <taxon>Actinomycetes</taxon>
        <taxon>Mycobacteriales</taxon>
        <taxon>Mycobacteriaceae</taxon>
        <taxon>Mycobacterium</taxon>
    </lineage>
</organism>
<gene>
    <name evidence="1" type="ORF">N4S67_25630</name>
</gene>
<accession>A0ABT2MHQ7</accession>
<evidence type="ECO:0000313" key="1">
    <source>
        <dbReference type="EMBL" id="MCT7661782.1"/>
    </source>
</evidence>
<reference evidence="2" key="1">
    <citation type="submission" date="2023-07" db="EMBL/GenBank/DDBJ databases">
        <authorList>
            <person name="Deng Y."/>
            <person name="Zhang Y.-Q."/>
        </authorList>
    </citation>
    <scope>NUCLEOTIDE SEQUENCE [LARGE SCALE GENOMIC DNA]</scope>
    <source>
        <strain evidence="2">CPCC 205710</strain>
    </source>
</reference>
<protein>
    <recommendedName>
        <fullName evidence="3">DUF732 domain-containing protein</fullName>
    </recommendedName>
</protein>
<evidence type="ECO:0008006" key="3">
    <source>
        <dbReference type="Google" id="ProtNLM"/>
    </source>
</evidence>
<dbReference type="EMBL" id="JAODWD010000007">
    <property type="protein sequence ID" value="MCT7661782.1"/>
    <property type="molecule type" value="Genomic_DNA"/>
</dbReference>
<evidence type="ECO:0000313" key="2">
    <source>
        <dbReference type="Proteomes" id="UP001206639"/>
    </source>
</evidence>
<comment type="caution">
    <text evidence="1">The sequence shown here is derived from an EMBL/GenBank/DDBJ whole genome shotgun (WGS) entry which is preliminary data.</text>
</comment>
<keyword evidence="2" id="KW-1185">Reference proteome</keyword>
<dbReference type="Proteomes" id="UP001206639">
    <property type="component" value="Unassembled WGS sequence"/>
</dbReference>
<dbReference type="RefSeq" id="WP_260995860.1">
    <property type="nucleotide sequence ID" value="NZ_JAODWD010000007.1"/>
</dbReference>